<organism evidence="3 4">
    <name type="scientific">Candidatus Methylopumilus planktonicus</name>
    <dbReference type="NCBI Taxonomy" id="1581557"/>
    <lineage>
        <taxon>Bacteria</taxon>
        <taxon>Pseudomonadati</taxon>
        <taxon>Pseudomonadota</taxon>
        <taxon>Betaproteobacteria</taxon>
        <taxon>Nitrosomonadales</taxon>
        <taxon>Methylophilaceae</taxon>
        <taxon>Candidatus Methylopumilus</taxon>
    </lineage>
</organism>
<dbReference type="Pfam" id="PF03610">
    <property type="entry name" value="EIIA-man"/>
    <property type="match status" value="1"/>
</dbReference>
<dbReference type="KEGG" id="mbat:BN1208_0123"/>
<dbReference type="PANTHER" id="PTHR33799">
    <property type="entry name" value="PTS PERMEASE-RELATED-RELATED"/>
    <property type="match status" value="1"/>
</dbReference>
<dbReference type="PROSITE" id="PS51096">
    <property type="entry name" value="PTS_EIIA_TYPE_4"/>
    <property type="match status" value="1"/>
</dbReference>
<keyword evidence="4" id="KW-1185">Reference proteome</keyword>
<dbReference type="STRING" id="1581557.BN1208_0123"/>
<accession>A0A0D6ETE6</accession>
<dbReference type="InterPro" id="IPR051471">
    <property type="entry name" value="Bacterial_PTS_sugar_comp"/>
</dbReference>
<dbReference type="Gene3D" id="3.40.50.510">
    <property type="entry name" value="Phosphotransferase system, mannose-type IIA component"/>
    <property type="match status" value="1"/>
</dbReference>
<dbReference type="GO" id="GO:0009401">
    <property type="term" value="P:phosphoenolpyruvate-dependent sugar phosphotransferase system"/>
    <property type="evidence" value="ECO:0007669"/>
    <property type="project" value="InterPro"/>
</dbReference>
<dbReference type="EMBL" id="LN827929">
    <property type="protein sequence ID" value="CEZ19019.1"/>
    <property type="molecule type" value="Genomic_DNA"/>
</dbReference>
<dbReference type="PANTHER" id="PTHR33799:SF1">
    <property type="entry name" value="PTS SYSTEM MANNOSE-SPECIFIC EIIAB COMPONENT-RELATED"/>
    <property type="match status" value="1"/>
</dbReference>
<proteinExistence type="predicted"/>
<dbReference type="Proteomes" id="UP000064007">
    <property type="component" value="Chromosome 1"/>
</dbReference>
<reference evidence="4" key="1">
    <citation type="submission" date="2014-12" db="EMBL/GenBank/DDBJ databases">
        <authorList>
            <person name="Salcher M.M."/>
        </authorList>
    </citation>
    <scope>NUCLEOTIDE SEQUENCE [LARGE SCALE GENOMIC DNA]</scope>
    <source>
        <strain evidence="4">MMS-10A-171</strain>
    </source>
</reference>
<evidence type="ECO:0000256" key="1">
    <source>
        <dbReference type="ARBA" id="ARBA00022679"/>
    </source>
</evidence>
<dbReference type="AlphaFoldDB" id="A0A0D6ETE6"/>
<dbReference type="GeneID" id="99989460"/>
<evidence type="ECO:0000259" key="2">
    <source>
        <dbReference type="PROSITE" id="PS51096"/>
    </source>
</evidence>
<protein>
    <submittedName>
        <fullName evidence="3">PTS system fructose subfamily IIA component</fullName>
    </submittedName>
</protein>
<dbReference type="GO" id="GO:0016020">
    <property type="term" value="C:membrane"/>
    <property type="evidence" value="ECO:0007669"/>
    <property type="project" value="InterPro"/>
</dbReference>
<sequence>MIGILLITHGELGKSLIECATHVLGDQPLFLEFLSIENDCEHENMFKQISERINLLDQGDGVLILTDIFGATPCNIITKIIKPGRVSAIAGVNLSMLIRSISYRHESFDALIAKAIQGAQDGIIHIQSNQSC</sequence>
<feature type="domain" description="PTS EIIA type-4" evidence="2">
    <location>
        <begin position="1"/>
        <end position="123"/>
    </location>
</feature>
<evidence type="ECO:0000313" key="4">
    <source>
        <dbReference type="Proteomes" id="UP000064007"/>
    </source>
</evidence>
<dbReference type="OrthoDB" id="8795346at2"/>
<dbReference type="InterPro" id="IPR036662">
    <property type="entry name" value="PTS_EIIA_man-typ_sf"/>
</dbReference>
<dbReference type="SUPFAM" id="SSF53062">
    <property type="entry name" value="PTS system fructose IIA component-like"/>
    <property type="match status" value="1"/>
</dbReference>
<evidence type="ECO:0000313" key="3">
    <source>
        <dbReference type="EMBL" id="CEZ19019.1"/>
    </source>
</evidence>
<gene>
    <name evidence="3" type="ORF">BN1208_0123</name>
</gene>
<name>A0A0D6ETE6_9PROT</name>
<keyword evidence="1" id="KW-0808">Transferase</keyword>
<dbReference type="GO" id="GO:0016740">
    <property type="term" value="F:transferase activity"/>
    <property type="evidence" value="ECO:0007669"/>
    <property type="project" value="UniProtKB-KW"/>
</dbReference>
<dbReference type="HOGENOM" id="CLU_123235_0_0_4"/>
<dbReference type="RefSeq" id="WP_046486754.1">
    <property type="nucleotide sequence ID" value="NZ_CP040978.1"/>
</dbReference>
<dbReference type="InterPro" id="IPR004701">
    <property type="entry name" value="PTS_EIIA_man-typ"/>
</dbReference>